<feature type="compositionally biased region" description="Basic and acidic residues" evidence="1">
    <location>
        <begin position="349"/>
        <end position="373"/>
    </location>
</feature>
<dbReference type="Gene3D" id="3.90.245.10">
    <property type="entry name" value="Ribonucleoside hydrolase-like"/>
    <property type="match status" value="1"/>
</dbReference>
<feature type="region of interest" description="Disordered" evidence="1">
    <location>
        <begin position="346"/>
        <end position="373"/>
    </location>
</feature>
<proteinExistence type="predicted"/>
<evidence type="ECO:0000313" key="5">
    <source>
        <dbReference type="Proteomes" id="UP000076552"/>
    </source>
</evidence>
<dbReference type="Pfam" id="PF07632">
    <property type="entry name" value="Sde182_NH-like"/>
    <property type="match status" value="1"/>
</dbReference>
<sequence length="373" mass="41115">MPRVFLLSDIGNEPDDAQSLVRILTQPFEKLSSSGLPVYGMDGVGDGKDSEGSKRLVKAVDASDEPLWVPTISDQDNTGSWIRRNRPQLFYIASVHHFNRYALAAWGGISGDEYYNFPSFSNLDVVSPEWIQENIQSVGALGAKYPDADFIVEGDTPALLYLIPNGLSDPEHPEWGSWGGRYGPVTYGEGHYADSVDAIKGVSGRTIMSSQATVWRWREAFQNDFAARLKWSASSKFHDAPHAPVVVLNGDRSRKVVKMVVGEEEQYLEPSSNNNNPGRGVGRLELSDANAPIIAVTMPSKESLRAPGRNRRPDDDKHMHLILEVSDGTLVSYRRVVFTILGPAANDKTATDGKKPQETVHDEFSSTLEDRLG</sequence>
<dbReference type="GO" id="GO:0016799">
    <property type="term" value="F:hydrolase activity, hydrolyzing N-glycosyl compounds"/>
    <property type="evidence" value="ECO:0007669"/>
    <property type="project" value="InterPro"/>
</dbReference>
<reference evidence="4 5" key="1">
    <citation type="submission" date="2015-06" db="EMBL/GenBank/DDBJ databases">
        <title>Survival trade-offs in plant roots during colonization by closely related pathogenic and mutualistic fungi.</title>
        <authorList>
            <person name="Hacquard S."/>
            <person name="Kracher B."/>
            <person name="Hiruma K."/>
            <person name="Weinman A."/>
            <person name="Muench P."/>
            <person name="Garrido Oter R."/>
            <person name="Ver Loren van Themaat E."/>
            <person name="Dallerey J.-F."/>
            <person name="Damm U."/>
            <person name="Henrissat B."/>
            <person name="Lespinet O."/>
            <person name="Thon M."/>
            <person name="Kemen E."/>
            <person name="McHardy A.C."/>
            <person name="Schulze-Lefert P."/>
            <person name="O'Connell R.J."/>
        </authorList>
    </citation>
    <scope>NUCLEOTIDE SEQUENCE [LARGE SCALE GENOMIC DNA]</scope>
    <source>
        <strain evidence="4 5">0861</strain>
    </source>
</reference>
<dbReference type="InterPro" id="IPR011483">
    <property type="entry name" value="Sde182_NH-like"/>
</dbReference>
<name>A0A166TY17_9PEZI</name>
<accession>A0A166TY17</accession>
<comment type="caution">
    <text evidence="4">The sequence shown here is derived from an EMBL/GenBank/DDBJ whole genome shotgun (WGS) entry which is preliminary data.</text>
</comment>
<evidence type="ECO:0000256" key="1">
    <source>
        <dbReference type="SAM" id="MobiDB-lite"/>
    </source>
</evidence>
<dbReference type="InterPro" id="IPR048527">
    <property type="entry name" value="Sde182_C"/>
</dbReference>
<dbReference type="STRING" id="708197.A0A166TY17"/>
<dbReference type="EMBL" id="LFIV01000055">
    <property type="protein sequence ID" value="KZL72654.1"/>
    <property type="molecule type" value="Genomic_DNA"/>
</dbReference>
<evidence type="ECO:0000259" key="2">
    <source>
        <dbReference type="Pfam" id="PF07632"/>
    </source>
</evidence>
<dbReference type="Proteomes" id="UP000076552">
    <property type="component" value="Unassembled WGS sequence"/>
</dbReference>
<protein>
    <recommendedName>
        <fullName evidence="6">Cellulose-binding protein</fullName>
    </recommendedName>
</protein>
<gene>
    <name evidence="4" type="ORF">CT0861_07421</name>
</gene>
<evidence type="ECO:0008006" key="6">
    <source>
        <dbReference type="Google" id="ProtNLM"/>
    </source>
</evidence>
<dbReference type="InterPro" id="IPR036452">
    <property type="entry name" value="Ribo_hydro-like"/>
</dbReference>
<evidence type="ECO:0000259" key="3">
    <source>
        <dbReference type="Pfam" id="PF21027"/>
    </source>
</evidence>
<organism evidence="4 5">
    <name type="scientific">Colletotrichum tofieldiae</name>
    <dbReference type="NCBI Taxonomy" id="708197"/>
    <lineage>
        <taxon>Eukaryota</taxon>
        <taxon>Fungi</taxon>
        <taxon>Dikarya</taxon>
        <taxon>Ascomycota</taxon>
        <taxon>Pezizomycotina</taxon>
        <taxon>Sordariomycetes</taxon>
        <taxon>Hypocreomycetidae</taxon>
        <taxon>Glomerellales</taxon>
        <taxon>Glomerellaceae</taxon>
        <taxon>Colletotrichum</taxon>
        <taxon>Colletotrichum spaethianum species complex</taxon>
    </lineage>
</organism>
<evidence type="ECO:0000313" key="4">
    <source>
        <dbReference type="EMBL" id="KZL72654.1"/>
    </source>
</evidence>
<keyword evidence="5" id="KW-1185">Reference proteome</keyword>
<feature type="domain" description="Cellulose-binding Sde182 C-terminal" evidence="3">
    <location>
        <begin position="266"/>
        <end position="340"/>
    </location>
</feature>
<feature type="domain" description="Cellulose-binding Sde182 nucleoside hydrolase-like" evidence="2">
    <location>
        <begin position="70"/>
        <end position="182"/>
    </location>
</feature>
<dbReference type="AlphaFoldDB" id="A0A166TY17"/>
<dbReference type="Pfam" id="PF21027">
    <property type="entry name" value="Sde0182_C"/>
    <property type="match status" value="1"/>
</dbReference>